<evidence type="ECO:0000313" key="4">
    <source>
        <dbReference type="EMBL" id="MBC5723379.1"/>
    </source>
</evidence>
<dbReference type="GO" id="GO:0051287">
    <property type="term" value="F:NAD binding"/>
    <property type="evidence" value="ECO:0007669"/>
    <property type="project" value="InterPro"/>
</dbReference>
<evidence type="ECO:0000256" key="1">
    <source>
        <dbReference type="ARBA" id="ARBA00005854"/>
    </source>
</evidence>
<organism evidence="4 5">
    <name type="scientific">Flintibacter hominis</name>
    <dbReference type="NCBI Taxonomy" id="2763048"/>
    <lineage>
        <taxon>Bacteria</taxon>
        <taxon>Bacillati</taxon>
        <taxon>Bacillota</taxon>
        <taxon>Clostridia</taxon>
        <taxon>Eubacteriales</taxon>
        <taxon>Flintibacter</taxon>
    </lineage>
</organism>
<name>A0A8J6J329_9FIRM</name>
<evidence type="ECO:0000313" key="5">
    <source>
        <dbReference type="Proteomes" id="UP000628736"/>
    </source>
</evidence>
<dbReference type="EMBL" id="JACOPO010000008">
    <property type="protein sequence ID" value="MBC5723379.1"/>
    <property type="molecule type" value="Genomic_DNA"/>
</dbReference>
<dbReference type="Pfam" id="PF02826">
    <property type="entry name" value="2-Hacid_dh_C"/>
    <property type="match status" value="1"/>
</dbReference>
<keyword evidence="2" id="KW-0520">NAD</keyword>
<sequence>MLHNYDVIHFEALGEEAHHLREETEAAQAKGLLPRDLRYLIVPDALQDFLAQHPDETLPPLITIKTHSVPPQDYLASNPKKSIITRSAGYDHLESLADVSNITSLRNYCVNAVAQTAIKFLYATAGLLNQYTVNTATFERNKTDSFMELAANRVVTVFGLGNIGKRAFDLARANGLTVQAVDIRARELSQRYGDDVKFVTKDEAIETSDVIINAMNLTRIKGSPYYNENYFSYDYLSRAKKGLIFINVTRGEIAPEPVLLKLYDQGVLGGIGLDVFSNEHDFSLAVQKGQVETVNNRVAAALVLLQMAESRMGNIYVQPHQGFNSDLAVESKAADTISHMISWYQNGKKRFDEQLPYYQDVI</sequence>
<dbReference type="PANTHER" id="PTHR43026:SF1">
    <property type="entry name" value="2-HYDROXYACID DEHYDROGENASE HOMOLOG 1-RELATED"/>
    <property type="match status" value="1"/>
</dbReference>
<evidence type="ECO:0000256" key="2">
    <source>
        <dbReference type="ARBA" id="ARBA00023027"/>
    </source>
</evidence>
<proteinExistence type="inferred from homology"/>
<dbReference type="InterPro" id="IPR058205">
    <property type="entry name" value="D-LDH-like"/>
</dbReference>
<protein>
    <submittedName>
        <fullName evidence="4">Hydroxyacid dehydrogenase</fullName>
    </submittedName>
</protein>
<dbReference type="AlphaFoldDB" id="A0A8J6J329"/>
<dbReference type="SUPFAM" id="SSF51735">
    <property type="entry name" value="NAD(P)-binding Rossmann-fold domains"/>
    <property type="match status" value="1"/>
</dbReference>
<reference evidence="4" key="1">
    <citation type="submission" date="2020-08" db="EMBL/GenBank/DDBJ databases">
        <title>Genome public.</title>
        <authorList>
            <person name="Liu C."/>
            <person name="Sun Q."/>
        </authorList>
    </citation>
    <scope>NUCLEOTIDE SEQUENCE</scope>
    <source>
        <strain evidence="4">NSJ-23</strain>
    </source>
</reference>
<comment type="similarity">
    <text evidence="1">Belongs to the D-isomer specific 2-hydroxyacid dehydrogenase family.</text>
</comment>
<gene>
    <name evidence="4" type="ORF">H8S11_11220</name>
</gene>
<dbReference type="PANTHER" id="PTHR43026">
    <property type="entry name" value="2-HYDROXYACID DEHYDROGENASE HOMOLOG 1-RELATED"/>
    <property type="match status" value="1"/>
</dbReference>
<accession>A0A8J6J329</accession>
<dbReference type="Gene3D" id="3.40.50.720">
    <property type="entry name" value="NAD(P)-binding Rossmann-like Domain"/>
    <property type="match status" value="2"/>
</dbReference>
<comment type="caution">
    <text evidence="4">The sequence shown here is derived from an EMBL/GenBank/DDBJ whole genome shotgun (WGS) entry which is preliminary data.</text>
</comment>
<dbReference type="Proteomes" id="UP000628736">
    <property type="component" value="Unassembled WGS sequence"/>
</dbReference>
<dbReference type="InterPro" id="IPR036291">
    <property type="entry name" value="NAD(P)-bd_dom_sf"/>
</dbReference>
<evidence type="ECO:0000259" key="3">
    <source>
        <dbReference type="Pfam" id="PF02826"/>
    </source>
</evidence>
<feature type="domain" description="D-isomer specific 2-hydroxyacid dehydrogenase NAD-binding" evidence="3">
    <location>
        <begin position="141"/>
        <end position="288"/>
    </location>
</feature>
<keyword evidence="5" id="KW-1185">Reference proteome</keyword>
<dbReference type="RefSeq" id="WP_186853201.1">
    <property type="nucleotide sequence ID" value="NZ_JACOPO010000008.1"/>
</dbReference>
<dbReference type="GO" id="GO:0008720">
    <property type="term" value="F:D-lactate dehydrogenase (NAD+) activity"/>
    <property type="evidence" value="ECO:0007669"/>
    <property type="project" value="TreeGrafter"/>
</dbReference>
<dbReference type="InterPro" id="IPR006140">
    <property type="entry name" value="D-isomer_DH_NAD-bd"/>
</dbReference>